<evidence type="ECO:0000256" key="3">
    <source>
        <dbReference type="SAM" id="MobiDB-lite"/>
    </source>
</evidence>
<feature type="region of interest" description="Disordered" evidence="3">
    <location>
        <begin position="300"/>
        <end position="320"/>
    </location>
</feature>
<organism evidence="4 5">
    <name type="scientific">Chlorella ohadii</name>
    <dbReference type="NCBI Taxonomy" id="2649997"/>
    <lineage>
        <taxon>Eukaryota</taxon>
        <taxon>Viridiplantae</taxon>
        <taxon>Chlorophyta</taxon>
        <taxon>core chlorophytes</taxon>
        <taxon>Trebouxiophyceae</taxon>
        <taxon>Chlorellales</taxon>
        <taxon>Chlorellaceae</taxon>
        <taxon>Chlorella clade</taxon>
        <taxon>Chlorella</taxon>
    </lineage>
</organism>
<sequence>MAALTAKLVGGGYERPDADKELPLDVNYAKLPEWLVDRKQVPADWSRKLQAIQTKAAEAVAELPPGFLGQFEGGEEGLDYFLARQVLAKLSETAEKGLLGGLKGTAGSWEKVVKAYEYNLIYVAEAAQALCRNADYEIPFLKKQAAKCQQQLADLERKKADAQKSAAAAAADFQQARCRRRVVECRQLGIDSRDIRGGLLGLTAELPALAGAAVDALQADGITQGIAYYAALVGSQQQGGEAGAAAAAAADAVLPTLREVRDGRTVPPAEPAEPAVVDASAAASGSGALEVDWDLGAALEAVGGGEDGGSGGGGGAPAGGISWDLDASDLAAAEAAPGAAPGVISWDVDVEVSAEGAEGEGGSSEAGASSAPAGISWDIELSGVGEDTTASEQPDSGAAAAGSGDTRCRELGGSGRELLTASAPEAVRHVSADLAAAMLEAVNAALAQFGAAGGAGGQVRQMHLFRAAADAELRRAEIQRQLMADSAKLAVLVKRSRQAKAEVERALGAKLGRRVNIQGEINQLLAG</sequence>
<comment type="similarity">
    <text evidence="1">Belongs to the CDK5RAP3 family.</text>
</comment>
<comment type="caution">
    <text evidence="4">The sequence shown here is derived from an EMBL/GenBank/DDBJ whole genome shotgun (WGS) entry which is preliminary data.</text>
</comment>
<evidence type="ECO:0000256" key="2">
    <source>
        <dbReference type="SAM" id="Coils"/>
    </source>
</evidence>
<reference evidence="4" key="1">
    <citation type="submission" date="2020-11" db="EMBL/GenBank/DDBJ databases">
        <title>Chlorella ohadii genome sequencing and assembly.</title>
        <authorList>
            <person name="Murik O."/>
            <person name="Treves H."/>
            <person name="Kedem I."/>
            <person name="Shotland Y."/>
            <person name="Kaplan A."/>
        </authorList>
    </citation>
    <scope>NUCLEOTIDE SEQUENCE</scope>
    <source>
        <strain evidence="4">1</strain>
    </source>
</reference>
<dbReference type="PANTHER" id="PTHR14894">
    <property type="entry name" value="CDK5 REGULATORY SUBUNIT-ASSOCIATED PROTEIN 3"/>
    <property type="match status" value="1"/>
</dbReference>
<accession>A0AAD5DX37</accession>
<feature type="compositionally biased region" description="Gly residues" evidence="3">
    <location>
        <begin position="302"/>
        <end position="318"/>
    </location>
</feature>
<evidence type="ECO:0000313" key="5">
    <source>
        <dbReference type="Proteomes" id="UP001205105"/>
    </source>
</evidence>
<evidence type="ECO:0000256" key="1">
    <source>
        <dbReference type="ARBA" id="ARBA00007478"/>
    </source>
</evidence>
<dbReference type="AlphaFoldDB" id="A0AAD5DX37"/>
<dbReference type="GO" id="GO:0012505">
    <property type="term" value="C:endomembrane system"/>
    <property type="evidence" value="ECO:0007669"/>
    <property type="project" value="TreeGrafter"/>
</dbReference>
<evidence type="ECO:0008006" key="6">
    <source>
        <dbReference type="Google" id="ProtNLM"/>
    </source>
</evidence>
<evidence type="ECO:0000313" key="4">
    <source>
        <dbReference type="EMBL" id="KAI7844631.1"/>
    </source>
</evidence>
<dbReference type="EMBL" id="JADXDR010000025">
    <property type="protein sequence ID" value="KAI7844631.1"/>
    <property type="molecule type" value="Genomic_DNA"/>
</dbReference>
<keyword evidence="2" id="KW-0175">Coiled coil</keyword>
<feature type="coiled-coil region" evidence="2">
    <location>
        <begin position="138"/>
        <end position="172"/>
    </location>
</feature>
<dbReference type="PANTHER" id="PTHR14894:SF0">
    <property type="entry name" value="CDK5 REGULATORY SUBUNIT-ASSOCIATED PROTEIN 3"/>
    <property type="match status" value="1"/>
</dbReference>
<dbReference type="Pfam" id="PF05600">
    <property type="entry name" value="CDK5RAP3"/>
    <property type="match status" value="1"/>
</dbReference>
<dbReference type="InterPro" id="IPR008491">
    <property type="entry name" value="CDK5RAP3"/>
</dbReference>
<dbReference type="GO" id="GO:0007346">
    <property type="term" value="P:regulation of mitotic cell cycle"/>
    <property type="evidence" value="ECO:0007669"/>
    <property type="project" value="TreeGrafter"/>
</dbReference>
<keyword evidence="5" id="KW-1185">Reference proteome</keyword>
<protein>
    <recommendedName>
        <fullName evidence="6">CDK5RAP3-like protein</fullName>
    </recommendedName>
</protein>
<name>A0AAD5DX37_9CHLO</name>
<feature type="region of interest" description="Disordered" evidence="3">
    <location>
        <begin position="385"/>
        <end position="412"/>
    </location>
</feature>
<proteinExistence type="inferred from homology"/>
<gene>
    <name evidence="4" type="ORF">COHA_001721</name>
</gene>
<dbReference type="Proteomes" id="UP001205105">
    <property type="component" value="Unassembled WGS sequence"/>
</dbReference>